<accession>F7NPE8</accession>
<dbReference type="STRING" id="1009370.ALO_19967"/>
<gene>
    <name evidence="4" type="ORF">ALO_19967</name>
</gene>
<feature type="compositionally biased region" description="Low complexity" evidence="1">
    <location>
        <begin position="148"/>
        <end position="175"/>
    </location>
</feature>
<comment type="caution">
    <text evidence="4">The sequence shown here is derived from an EMBL/GenBank/DDBJ whole genome shotgun (WGS) entry which is preliminary data.</text>
</comment>
<feature type="domain" description="HTH cro/C1-type" evidence="3">
    <location>
        <begin position="7"/>
        <end position="68"/>
    </location>
</feature>
<proteinExistence type="predicted"/>
<dbReference type="AlphaFoldDB" id="F7NPE8"/>
<feature type="region of interest" description="Disordered" evidence="1">
    <location>
        <begin position="130"/>
        <end position="175"/>
    </location>
</feature>
<sequence>MPSLGEMLRAEREKKGLTLKDIENATNIRALYLEAIEQGNYSVSPGEVFLKGFIRNYANFLGLNGAEFVELYRQSRQTPPDPELQATGTGSEMVTPVSESSSEDAIKKWLFIAAFIVIVGGGTTWWLMGDSTGGEQLPGQPEPPVPPQVQTAPVAPVQPSQAATPTTPPAAVQPKPAAKPIVVVATFSTRSWTRVTADGKLVFEGTPQRGEILTWEAQKAMELRFGNAAAVELTYNGQFLGVQGRNGQVVVKNFTAR</sequence>
<dbReference type="EMBL" id="AFGF01000241">
    <property type="protein sequence ID" value="EGO62110.1"/>
    <property type="molecule type" value="Genomic_DNA"/>
</dbReference>
<dbReference type="InterPro" id="IPR001387">
    <property type="entry name" value="Cro/C1-type_HTH"/>
</dbReference>
<feature type="transmembrane region" description="Helical" evidence="2">
    <location>
        <begin position="109"/>
        <end position="128"/>
    </location>
</feature>
<keyword evidence="2" id="KW-0472">Membrane</keyword>
<dbReference type="PANTHER" id="PTHR34475">
    <property type="match status" value="1"/>
</dbReference>
<dbReference type="GO" id="GO:0003677">
    <property type="term" value="F:DNA binding"/>
    <property type="evidence" value="ECO:0007669"/>
    <property type="project" value="InterPro"/>
</dbReference>
<evidence type="ECO:0000313" key="5">
    <source>
        <dbReference type="Proteomes" id="UP000003240"/>
    </source>
</evidence>
<dbReference type="Pfam" id="PF13464">
    <property type="entry name" value="RodZ_C"/>
    <property type="match status" value="1"/>
</dbReference>
<keyword evidence="2" id="KW-0812">Transmembrane</keyword>
<feature type="compositionally biased region" description="Polar residues" evidence="1">
    <location>
        <begin position="86"/>
        <end position="96"/>
    </location>
</feature>
<dbReference type="InterPro" id="IPR010982">
    <property type="entry name" value="Lambda_DNA-bd_dom_sf"/>
</dbReference>
<evidence type="ECO:0000259" key="3">
    <source>
        <dbReference type="SMART" id="SM00530"/>
    </source>
</evidence>
<protein>
    <submittedName>
        <fullName evidence="4">Transcriptional regulator, XRE family protein</fullName>
    </submittedName>
</protein>
<evidence type="ECO:0000256" key="2">
    <source>
        <dbReference type="SAM" id="Phobius"/>
    </source>
</evidence>
<dbReference type="SUPFAM" id="SSF47413">
    <property type="entry name" value="lambda repressor-like DNA-binding domains"/>
    <property type="match status" value="1"/>
</dbReference>
<evidence type="ECO:0000256" key="1">
    <source>
        <dbReference type="SAM" id="MobiDB-lite"/>
    </source>
</evidence>
<dbReference type="InterPro" id="IPR050400">
    <property type="entry name" value="Bact_Cytoskel_RodZ"/>
</dbReference>
<name>F7NPE8_9FIRM</name>
<dbReference type="CDD" id="cd00093">
    <property type="entry name" value="HTH_XRE"/>
    <property type="match status" value="1"/>
</dbReference>
<keyword evidence="2" id="KW-1133">Transmembrane helix</keyword>
<dbReference type="SMART" id="SM00530">
    <property type="entry name" value="HTH_XRE"/>
    <property type="match status" value="1"/>
</dbReference>
<keyword evidence="5" id="KW-1185">Reference proteome</keyword>
<evidence type="ECO:0000313" key="4">
    <source>
        <dbReference type="EMBL" id="EGO62110.1"/>
    </source>
</evidence>
<dbReference type="Pfam" id="PF13413">
    <property type="entry name" value="HTH_25"/>
    <property type="match status" value="1"/>
</dbReference>
<dbReference type="OrthoDB" id="9797543at2"/>
<feature type="region of interest" description="Disordered" evidence="1">
    <location>
        <begin position="75"/>
        <end position="96"/>
    </location>
</feature>
<dbReference type="RefSeq" id="WP_004573540.1">
    <property type="nucleotide sequence ID" value="NZ_AFGF01000241.1"/>
</dbReference>
<dbReference type="InterPro" id="IPR025194">
    <property type="entry name" value="RodZ-like_C"/>
</dbReference>
<dbReference type="eggNOG" id="COG1426">
    <property type="taxonomic scope" value="Bacteria"/>
</dbReference>
<dbReference type="Gene3D" id="1.10.260.40">
    <property type="entry name" value="lambda repressor-like DNA-binding domains"/>
    <property type="match status" value="1"/>
</dbReference>
<organism evidence="4 5">
    <name type="scientific">Acetonema longum DSM 6540</name>
    <dbReference type="NCBI Taxonomy" id="1009370"/>
    <lineage>
        <taxon>Bacteria</taxon>
        <taxon>Bacillati</taxon>
        <taxon>Bacillota</taxon>
        <taxon>Negativicutes</taxon>
        <taxon>Acetonemataceae</taxon>
        <taxon>Acetonema</taxon>
    </lineage>
</organism>
<reference evidence="4 5" key="1">
    <citation type="journal article" date="2011" name="EMBO J.">
        <title>Structural diversity of bacterial flagellar motors.</title>
        <authorList>
            <person name="Chen S."/>
            <person name="Beeby M."/>
            <person name="Murphy G.E."/>
            <person name="Leadbetter J.R."/>
            <person name="Hendrixson D.R."/>
            <person name="Briegel A."/>
            <person name="Li Z."/>
            <person name="Shi J."/>
            <person name="Tocheva E.I."/>
            <person name="Muller A."/>
            <person name="Dobro M.J."/>
            <person name="Jensen G.J."/>
        </authorList>
    </citation>
    <scope>NUCLEOTIDE SEQUENCE [LARGE SCALE GENOMIC DNA]</scope>
    <source>
        <strain evidence="4 5">DSM 6540</strain>
    </source>
</reference>
<dbReference type="PANTHER" id="PTHR34475:SF1">
    <property type="entry name" value="CYTOSKELETON PROTEIN RODZ"/>
    <property type="match status" value="1"/>
</dbReference>
<dbReference type="Proteomes" id="UP000003240">
    <property type="component" value="Unassembled WGS sequence"/>
</dbReference>